<evidence type="ECO:0000313" key="3">
    <source>
        <dbReference type="EMBL" id="KAE9409378.1"/>
    </source>
</evidence>
<keyword evidence="4" id="KW-1185">Reference proteome</keyword>
<dbReference type="AlphaFoldDB" id="A0A6A4IJI7"/>
<dbReference type="Proteomes" id="UP000799118">
    <property type="component" value="Unassembled WGS sequence"/>
</dbReference>
<feature type="domain" description="SprT-like" evidence="2">
    <location>
        <begin position="183"/>
        <end position="336"/>
    </location>
</feature>
<evidence type="ECO:0000313" key="4">
    <source>
        <dbReference type="Proteomes" id="UP000799118"/>
    </source>
</evidence>
<reference evidence="3" key="1">
    <citation type="journal article" date="2019" name="Environ. Microbiol.">
        <title>Fungal ecological strategies reflected in gene transcription - a case study of two litter decomposers.</title>
        <authorList>
            <person name="Barbi F."/>
            <person name="Kohler A."/>
            <person name="Barry K."/>
            <person name="Baskaran P."/>
            <person name="Daum C."/>
            <person name="Fauchery L."/>
            <person name="Ihrmark K."/>
            <person name="Kuo A."/>
            <person name="LaButti K."/>
            <person name="Lipzen A."/>
            <person name="Morin E."/>
            <person name="Grigoriev I.V."/>
            <person name="Henrissat B."/>
            <person name="Lindahl B."/>
            <person name="Martin F."/>
        </authorList>
    </citation>
    <scope>NUCLEOTIDE SEQUENCE</scope>
    <source>
        <strain evidence="3">JB14</strain>
    </source>
</reference>
<dbReference type="GO" id="GO:0005634">
    <property type="term" value="C:nucleus"/>
    <property type="evidence" value="ECO:0007669"/>
    <property type="project" value="TreeGrafter"/>
</dbReference>
<dbReference type="Pfam" id="PF10263">
    <property type="entry name" value="SprT-like"/>
    <property type="match status" value="1"/>
</dbReference>
<sequence>MVSSATPAVPKSSSKISRKFGPSRRVIESSDSEDADEHNVAANEVIELTDDDEPAPINLPLPSRSRSPSKPSGVHRHRNLYADLDDTDLDDSDASPPSPLRDAAVLVLNDPPRSQCKPIPLLDNKGEGSSTPRRINAGTVRVTIDVQVTPVSAASLSPSKRQPRTGKKAEAAAKLERLKTYALNRFSDLNEKVFDNKIPTTTKIEWNNRFTSTAGKASYRRDTEGIVHSKIELGIKVLDAEDRIDRTLSHEMCHLACWIICAKLDEQHGQVFKAWAAKVERTCPGIVVSTTHDYEIHRPWNWKCDFCSFTYGRWSKSINPDEKGCGACLKGRLIPLFEQPVRRTPTTPRVSRMAASKPRDSPSAILRNLPPVKRGLSDDGREIICIHDSDSEPESEDAVVLLTTGMASATIS</sequence>
<dbReference type="EMBL" id="ML769388">
    <property type="protein sequence ID" value="KAE9409378.1"/>
    <property type="molecule type" value="Genomic_DNA"/>
</dbReference>
<name>A0A6A4IJI7_9AGAR</name>
<organism evidence="3 4">
    <name type="scientific">Gymnopus androsaceus JB14</name>
    <dbReference type="NCBI Taxonomy" id="1447944"/>
    <lineage>
        <taxon>Eukaryota</taxon>
        <taxon>Fungi</taxon>
        <taxon>Dikarya</taxon>
        <taxon>Basidiomycota</taxon>
        <taxon>Agaricomycotina</taxon>
        <taxon>Agaricomycetes</taxon>
        <taxon>Agaricomycetidae</taxon>
        <taxon>Agaricales</taxon>
        <taxon>Marasmiineae</taxon>
        <taxon>Omphalotaceae</taxon>
        <taxon>Gymnopus</taxon>
    </lineage>
</organism>
<dbReference type="OrthoDB" id="20772at2759"/>
<dbReference type="GO" id="GO:0006950">
    <property type="term" value="P:response to stress"/>
    <property type="evidence" value="ECO:0007669"/>
    <property type="project" value="UniProtKB-ARBA"/>
</dbReference>
<gene>
    <name evidence="3" type="ORF">BT96DRAFT_591338</name>
</gene>
<feature type="compositionally biased region" description="Low complexity" evidence="1">
    <location>
        <begin position="60"/>
        <end position="72"/>
    </location>
</feature>
<feature type="region of interest" description="Disordered" evidence="1">
    <location>
        <begin position="1"/>
        <end position="76"/>
    </location>
</feature>
<feature type="compositionally biased region" description="Polar residues" evidence="1">
    <location>
        <begin position="1"/>
        <end position="15"/>
    </location>
</feature>
<evidence type="ECO:0000256" key="1">
    <source>
        <dbReference type="SAM" id="MobiDB-lite"/>
    </source>
</evidence>
<protein>
    <recommendedName>
        <fullName evidence="2">SprT-like domain-containing protein</fullName>
    </recommendedName>
</protein>
<accession>A0A6A4IJI7</accession>
<dbReference type="PANTHER" id="PTHR23099:SF0">
    <property type="entry name" value="GERM CELL NUCLEAR ACIDIC PROTEIN"/>
    <property type="match status" value="1"/>
</dbReference>
<proteinExistence type="predicted"/>
<dbReference type="PANTHER" id="PTHR23099">
    <property type="entry name" value="TRANSCRIPTIONAL REGULATOR"/>
    <property type="match status" value="1"/>
</dbReference>
<feature type="region of interest" description="Disordered" evidence="1">
    <location>
        <begin position="345"/>
        <end position="371"/>
    </location>
</feature>
<dbReference type="SMART" id="SM00731">
    <property type="entry name" value="SprT"/>
    <property type="match status" value="1"/>
</dbReference>
<evidence type="ECO:0000259" key="2">
    <source>
        <dbReference type="SMART" id="SM00731"/>
    </source>
</evidence>
<dbReference type="InterPro" id="IPR006640">
    <property type="entry name" value="SprT-like_domain"/>
</dbReference>